<feature type="transmembrane region" description="Helical" evidence="2">
    <location>
        <begin position="365"/>
        <end position="389"/>
    </location>
</feature>
<dbReference type="OrthoDB" id="3980762at2759"/>
<dbReference type="Proteomes" id="UP000005018">
    <property type="component" value="Chromosome 4"/>
</dbReference>
<dbReference type="RefSeq" id="XP_003869423.1">
    <property type="nucleotide sequence ID" value="XM_003869374.1"/>
</dbReference>
<keyword evidence="2" id="KW-0472">Membrane</keyword>
<proteinExistence type="predicted"/>
<keyword evidence="4" id="KW-1185">Reference proteome</keyword>
<dbReference type="HOGENOM" id="CLU_401708_0_0_1"/>
<reference evidence="3 4" key="1">
    <citation type="journal article" date="2012" name="PLoS ONE">
        <title>Sequence and analysis of the genome of the pathogenic yeast Candida orthopsilosis.</title>
        <authorList>
            <person name="Riccombeni A."/>
            <person name="Vidanes G."/>
            <person name="Proux-Wera E."/>
            <person name="Wolfe K.H."/>
            <person name="Butler G."/>
        </authorList>
    </citation>
    <scope>NUCLEOTIDE SEQUENCE [LARGE SCALE GENOMIC DNA]</scope>
    <source>
        <strain evidence="3 4">Co 90-125</strain>
    </source>
</reference>
<dbReference type="GeneID" id="14540388"/>
<protein>
    <submittedName>
        <fullName evidence="3">Uncharacterized protein</fullName>
    </submittedName>
</protein>
<dbReference type="AlphaFoldDB" id="H8X640"/>
<evidence type="ECO:0000313" key="3">
    <source>
        <dbReference type="EMBL" id="CCG23288.1"/>
    </source>
</evidence>
<keyword evidence="2" id="KW-0812">Transmembrane</keyword>
<evidence type="ECO:0000256" key="1">
    <source>
        <dbReference type="SAM" id="MobiDB-lite"/>
    </source>
</evidence>
<dbReference type="InterPro" id="IPR015915">
    <property type="entry name" value="Kelch-typ_b-propeller"/>
</dbReference>
<feature type="compositionally biased region" description="Basic and acidic residues" evidence="1">
    <location>
        <begin position="634"/>
        <end position="653"/>
    </location>
</feature>
<keyword evidence="2" id="KW-1133">Transmembrane helix</keyword>
<dbReference type="EMBL" id="HE681722">
    <property type="protein sequence ID" value="CCG23288.1"/>
    <property type="molecule type" value="Genomic_DNA"/>
</dbReference>
<gene>
    <name evidence="3" type="ORF">CORT_0D04480</name>
</gene>
<dbReference type="eggNOG" id="ENOG502SE2S">
    <property type="taxonomic scope" value="Eukaryota"/>
</dbReference>
<sequence>MSRLNKNWNSLYSYNQGTVYLHLKNNDLLQLRFDLNGSFTDESNLQNNQQVTALTPPPNNSTLFILNDELYGLKKSESSQDSDICGDGSFSIVKFDDDSWDNEIELDFNKVADSSFYQYSTVLTNSDTSDLLYIYGGLCGQTNESTNRLVSVNVSSGQVNNITTSTKPQPFYGASNILAPNVQSQLIIGGESNSGWLNMYQLATWDFSSGWSFRQVNKVDDTTINSRTFPLTLPLFKPLTASDNVSNNFRIDEVLMIGGDLGSEESTPKYAKLQMNSNDWTWNATEAEGFQLGEVLGAATLFSTLVIINSTRDLKDKRMVSQGYQVNLYDVDTFEPVSNVKENTKLLETTSDSRPSNSSNNKEKIILGTVLPIFFVSLITGILVFFYIYKRKKSKSPEENSAYNEIDYKFDYVDPPASFTAGNHHHLSPLYLHDNDSNSTLSGAASIDSWMKKRQDFDRSRLRNSYLASNETLQTVDDEVSSRASEEHQRDEEMLEVKNVRPSLDPNNPFVHKSVRNLRKSFSFSQTPPTSPVMKNEQVKLKSKRLTKTEHLMGNALIDDEGAEDDKLVKGVLIPHHESNSELTSIDDKMDVQVLVSSKRRSILKIMNPDTANGDDETGITHYESSSQIDNEGDATHNEEADRSQGDVEHVNDEYTNLRQRIPSGSKE</sequence>
<feature type="region of interest" description="Disordered" evidence="1">
    <location>
        <begin position="607"/>
        <end position="668"/>
    </location>
</feature>
<evidence type="ECO:0000256" key="2">
    <source>
        <dbReference type="SAM" id="Phobius"/>
    </source>
</evidence>
<dbReference type="Gene3D" id="2.120.10.80">
    <property type="entry name" value="Kelch-type beta propeller"/>
    <property type="match status" value="1"/>
</dbReference>
<name>H8X640_CANO9</name>
<accession>H8X640</accession>
<organism evidence="3 4">
    <name type="scientific">Candida orthopsilosis (strain 90-125)</name>
    <name type="common">Yeast</name>
    <dbReference type="NCBI Taxonomy" id="1136231"/>
    <lineage>
        <taxon>Eukaryota</taxon>
        <taxon>Fungi</taxon>
        <taxon>Dikarya</taxon>
        <taxon>Ascomycota</taxon>
        <taxon>Saccharomycotina</taxon>
        <taxon>Pichiomycetes</taxon>
        <taxon>Debaryomycetaceae</taxon>
        <taxon>Candida/Lodderomyces clade</taxon>
        <taxon>Candida</taxon>
    </lineage>
</organism>
<dbReference type="KEGG" id="cot:CORT_0D04480"/>
<evidence type="ECO:0000313" key="4">
    <source>
        <dbReference type="Proteomes" id="UP000005018"/>
    </source>
</evidence>